<dbReference type="InterPro" id="IPR045890">
    <property type="entry name" value="POB1-like"/>
</dbReference>
<dbReference type="PANTHER" id="PTHR46336:SF3">
    <property type="entry name" value="BTB_POZ DOMAIN-CONTAINING PROTEIN POB1"/>
    <property type="match status" value="1"/>
</dbReference>
<dbReference type="PANTHER" id="PTHR46336">
    <property type="entry name" value="OS02G0260700 PROTEIN"/>
    <property type="match status" value="1"/>
</dbReference>
<name>A0A2J8ADX2_9CHLO</name>
<proteinExistence type="predicted"/>
<protein>
    <recommendedName>
        <fullName evidence="1">BACK domain-containing protein</fullName>
    </recommendedName>
</protein>
<sequence>MPGLYRLAIVELFENGDDAGCDVVFCLEKDVPEERKWKRPRVSERSKDDSAATVGGDCLGLPLPAHLLILRLASPRFRAQIARWNVNTSDRAAQEAAASSSCSAPCRPQLRVPLGSEAEAPFARAAIGYAYTGRVAADSVREVLEVRWQASYLEINGCMAACDELLVGMLAAGSSSDVGLVGQAVAAAPVDRPARPVEFMLCGALLPDPAADPSFGPVLVAAKEALVRHFGDTLVVLNTPSLRQQLLQLPAIVVEALLGSDSFGTDSEDTVLLLLATWMKANHSQTDAATRERLCRLVRLVQLGRPYLTAVLPALAADHETREGSSHCAWFPISVTEASFIAALATASAGMEKQQFLSHGRRVYDMQSAWYSTARRPQCLSGAGRGCEWAVSQQELLQKLGELKPGITKRLHGSFPNGSPCARGFEFKTFLEVAYAAAAARLDLWCCMPAAYDMPGSRLGSGGKAAAVVGLDLCLTVHHWSGSVRQDAFKGEFEAAVPELLARPSGHLSGVGWASALPLGQPQPAAGVGGEALVGWAAYVREGRLTGTLTLLPPP</sequence>
<dbReference type="InterPro" id="IPR011333">
    <property type="entry name" value="SKP1/BTB/POZ_sf"/>
</dbReference>
<reference evidence="2 3" key="1">
    <citation type="journal article" date="2017" name="Mol. Biol. Evol.">
        <title>The 4-celled Tetrabaena socialis nuclear genome reveals the essential components for genetic control of cell number at the origin of multicellularity in the volvocine lineage.</title>
        <authorList>
            <person name="Featherston J."/>
            <person name="Arakaki Y."/>
            <person name="Hanschen E.R."/>
            <person name="Ferris P.J."/>
            <person name="Michod R.E."/>
            <person name="Olson B.J.S.C."/>
            <person name="Nozaki H."/>
            <person name="Durand P.M."/>
        </authorList>
    </citation>
    <scope>NUCLEOTIDE SEQUENCE [LARGE SCALE GENOMIC DNA]</scope>
    <source>
        <strain evidence="2 3">NIES-571</strain>
    </source>
</reference>
<dbReference type="AlphaFoldDB" id="A0A2J8ADX2"/>
<dbReference type="Pfam" id="PF07707">
    <property type="entry name" value="BACK"/>
    <property type="match status" value="1"/>
</dbReference>
<dbReference type="Gene3D" id="1.25.40.420">
    <property type="match status" value="1"/>
</dbReference>
<accession>A0A2J8ADX2</accession>
<dbReference type="EMBL" id="PGGS01000048">
    <property type="protein sequence ID" value="PNH10709.1"/>
    <property type="molecule type" value="Genomic_DNA"/>
</dbReference>
<gene>
    <name evidence="2" type="ORF">TSOC_002506</name>
</gene>
<evidence type="ECO:0000313" key="2">
    <source>
        <dbReference type="EMBL" id="PNH10709.1"/>
    </source>
</evidence>
<dbReference type="Gene3D" id="3.30.710.10">
    <property type="entry name" value="Potassium Channel Kv1.1, Chain A"/>
    <property type="match status" value="1"/>
</dbReference>
<evidence type="ECO:0000259" key="1">
    <source>
        <dbReference type="Pfam" id="PF07707"/>
    </source>
</evidence>
<feature type="domain" description="BACK" evidence="1">
    <location>
        <begin position="243"/>
        <end position="310"/>
    </location>
</feature>
<dbReference type="InterPro" id="IPR011705">
    <property type="entry name" value="BACK"/>
</dbReference>
<evidence type="ECO:0000313" key="3">
    <source>
        <dbReference type="Proteomes" id="UP000236333"/>
    </source>
</evidence>
<dbReference type="Proteomes" id="UP000236333">
    <property type="component" value="Unassembled WGS sequence"/>
</dbReference>
<dbReference type="OrthoDB" id="546755at2759"/>
<organism evidence="2 3">
    <name type="scientific">Tetrabaena socialis</name>
    <dbReference type="NCBI Taxonomy" id="47790"/>
    <lineage>
        <taxon>Eukaryota</taxon>
        <taxon>Viridiplantae</taxon>
        <taxon>Chlorophyta</taxon>
        <taxon>core chlorophytes</taxon>
        <taxon>Chlorophyceae</taxon>
        <taxon>CS clade</taxon>
        <taxon>Chlamydomonadales</taxon>
        <taxon>Tetrabaenaceae</taxon>
        <taxon>Tetrabaena</taxon>
    </lineage>
</organism>
<comment type="caution">
    <text evidence="2">The sequence shown here is derived from an EMBL/GenBank/DDBJ whole genome shotgun (WGS) entry which is preliminary data.</text>
</comment>
<keyword evidence="3" id="KW-1185">Reference proteome</keyword>